<reference evidence="2 3" key="1">
    <citation type="submission" date="2018-08" db="EMBL/GenBank/DDBJ databases">
        <title>Diversity &amp; Physiological Properties of Lignin-Decomposing Actinobacteria from Soil.</title>
        <authorList>
            <person name="Roh S.G."/>
            <person name="Kim S.B."/>
        </authorList>
    </citation>
    <scope>NUCLEOTIDE SEQUENCE [LARGE SCALE GENOMIC DNA]</scope>
    <source>
        <strain evidence="2 3">MMS17-GH009</strain>
    </source>
</reference>
<dbReference type="GO" id="GO:0008610">
    <property type="term" value="P:lipid biosynthetic process"/>
    <property type="evidence" value="ECO:0007669"/>
    <property type="project" value="UniProtKB-ARBA"/>
</dbReference>
<dbReference type="PANTHER" id="PTHR45527:SF1">
    <property type="entry name" value="FATTY ACID SYNTHASE"/>
    <property type="match status" value="1"/>
</dbReference>
<dbReference type="GO" id="GO:0003824">
    <property type="term" value="F:catalytic activity"/>
    <property type="evidence" value="ECO:0007669"/>
    <property type="project" value="InterPro"/>
</dbReference>
<comment type="caution">
    <text evidence="2">The sequence shown here is derived from an EMBL/GenBank/DDBJ whole genome shotgun (WGS) entry which is preliminary data.</text>
</comment>
<evidence type="ECO:0000313" key="3">
    <source>
        <dbReference type="Proteomes" id="UP000263377"/>
    </source>
</evidence>
<feature type="domain" description="Condensation" evidence="1">
    <location>
        <begin position="21"/>
        <end position="172"/>
    </location>
</feature>
<gene>
    <name evidence="2" type="ORF">DR950_06545</name>
</gene>
<name>A0A372ZPU9_9ACTN</name>
<dbReference type="Gene3D" id="3.30.559.10">
    <property type="entry name" value="Chloramphenicol acetyltransferase-like domain"/>
    <property type="match status" value="1"/>
</dbReference>
<dbReference type="SUPFAM" id="SSF52777">
    <property type="entry name" value="CoA-dependent acyltransferases"/>
    <property type="match status" value="2"/>
</dbReference>
<dbReference type="PANTHER" id="PTHR45527">
    <property type="entry name" value="NONRIBOSOMAL PEPTIDE SYNTHETASE"/>
    <property type="match status" value="1"/>
</dbReference>
<dbReference type="GO" id="GO:0043041">
    <property type="term" value="P:amino acid activation for nonribosomal peptide biosynthetic process"/>
    <property type="evidence" value="ECO:0007669"/>
    <property type="project" value="TreeGrafter"/>
</dbReference>
<dbReference type="Gene3D" id="3.30.559.30">
    <property type="entry name" value="Nonribosomal peptide synthetase, condensation domain"/>
    <property type="match status" value="1"/>
</dbReference>
<dbReference type="InterPro" id="IPR001242">
    <property type="entry name" value="Condensation_dom"/>
</dbReference>
<dbReference type="GO" id="GO:0044550">
    <property type="term" value="P:secondary metabolite biosynthetic process"/>
    <property type="evidence" value="ECO:0007669"/>
    <property type="project" value="TreeGrafter"/>
</dbReference>
<keyword evidence="3" id="KW-1185">Reference proteome</keyword>
<organism evidence="2 3">
    <name type="scientific">Kitasatospora xanthocidica</name>
    <dbReference type="NCBI Taxonomy" id="83382"/>
    <lineage>
        <taxon>Bacteria</taxon>
        <taxon>Bacillati</taxon>
        <taxon>Actinomycetota</taxon>
        <taxon>Actinomycetes</taxon>
        <taxon>Kitasatosporales</taxon>
        <taxon>Streptomycetaceae</taxon>
        <taxon>Kitasatospora</taxon>
    </lineage>
</organism>
<dbReference type="AlphaFoldDB" id="A0A372ZPU9"/>
<accession>A0A372ZPU9</accession>
<dbReference type="GO" id="GO:0005737">
    <property type="term" value="C:cytoplasm"/>
    <property type="evidence" value="ECO:0007669"/>
    <property type="project" value="TreeGrafter"/>
</dbReference>
<sequence length="421" mass="43534">MDRRGEDRAAGGRTVTGDGSALTAEQFGLWYQEQVSDTPSLYAEPVLFRIEGDLDPERLRAALSGVLGAHARLGGAILVEDGWPVLVPGGSAPDVTVEQLDPPPGTTAREALRAYATGLWHQGFDTGRGPLCRARVLCLGPHGYGLLLMVHHVVGDGWSVRLLCEEIAEAYRLRCSPSAAETGAGTTGDGLGGVPGDLLPGVPADLTGAVVVDPFPSSAAEVVPRSFTLPADTTGLDHAALVRRVTPFTLHMAAFQQAVATTSGARRFLVAFPDAARSPDTVRTVDCLIRMRLAVAAVPAAGHGEATLDSVCDALYDAVDGPSLTPDVLGALTAAGLPSPSVALGVDTMPGLSLPGATATWLPVALPRAKFALSLMLFQQGGEPSGSGIVVEYDAARVTDDEAHAVVDQYLALLGEWAAAG</sequence>
<evidence type="ECO:0000259" key="1">
    <source>
        <dbReference type="Pfam" id="PF00668"/>
    </source>
</evidence>
<dbReference type="Proteomes" id="UP000263377">
    <property type="component" value="Unassembled WGS sequence"/>
</dbReference>
<evidence type="ECO:0000313" key="2">
    <source>
        <dbReference type="EMBL" id="RGD57502.1"/>
    </source>
</evidence>
<dbReference type="GO" id="GO:0031177">
    <property type="term" value="F:phosphopantetheine binding"/>
    <property type="evidence" value="ECO:0007669"/>
    <property type="project" value="TreeGrafter"/>
</dbReference>
<dbReference type="EMBL" id="QVIG01000001">
    <property type="protein sequence ID" value="RGD57502.1"/>
    <property type="molecule type" value="Genomic_DNA"/>
</dbReference>
<proteinExistence type="predicted"/>
<dbReference type="Pfam" id="PF00668">
    <property type="entry name" value="Condensation"/>
    <property type="match status" value="1"/>
</dbReference>
<dbReference type="InterPro" id="IPR023213">
    <property type="entry name" value="CAT-like_dom_sf"/>
</dbReference>
<protein>
    <recommendedName>
        <fullName evidence="1">Condensation domain-containing protein</fullName>
    </recommendedName>
</protein>